<keyword evidence="1" id="KW-1133">Transmembrane helix</keyword>
<reference evidence="2" key="1">
    <citation type="submission" date="2018-05" db="EMBL/GenBank/DDBJ databases">
        <authorList>
            <person name="Lanie J.A."/>
            <person name="Ng W.-L."/>
            <person name="Kazmierczak K.M."/>
            <person name="Andrzejewski T.M."/>
            <person name="Davidsen T.M."/>
            <person name="Wayne K.J."/>
            <person name="Tettelin H."/>
            <person name="Glass J.I."/>
            <person name="Rusch D."/>
            <person name="Podicherti R."/>
            <person name="Tsui H.-C.T."/>
            <person name="Winkler M.E."/>
        </authorList>
    </citation>
    <scope>NUCLEOTIDE SEQUENCE</scope>
</reference>
<name>A0A381YEZ5_9ZZZZ</name>
<proteinExistence type="predicted"/>
<dbReference type="InterPro" id="IPR032820">
    <property type="entry name" value="ATPase_put"/>
</dbReference>
<evidence type="ECO:0008006" key="3">
    <source>
        <dbReference type="Google" id="ProtNLM"/>
    </source>
</evidence>
<evidence type="ECO:0000313" key="2">
    <source>
        <dbReference type="EMBL" id="SVA75103.1"/>
    </source>
</evidence>
<dbReference type="Pfam" id="PF09527">
    <property type="entry name" value="ATPase_gene1"/>
    <property type="match status" value="1"/>
</dbReference>
<organism evidence="2">
    <name type="scientific">marine metagenome</name>
    <dbReference type="NCBI Taxonomy" id="408172"/>
    <lineage>
        <taxon>unclassified sequences</taxon>
        <taxon>metagenomes</taxon>
        <taxon>ecological metagenomes</taxon>
    </lineage>
</organism>
<keyword evidence="1" id="KW-0472">Membrane</keyword>
<evidence type="ECO:0000256" key="1">
    <source>
        <dbReference type="SAM" id="Phobius"/>
    </source>
</evidence>
<dbReference type="AlphaFoldDB" id="A0A381YEZ5"/>
<feature type="transmembrane region" description="Helical" evidence="1">
    <location>
        <begin position="12"/>
        <end position="33"/>
    </location>
</feature>
<accession>A0A381YEZ5</accession>
<keyword evidence="1" id="KW-0812">Transmembrane</keyword>
<feature type="transmembrane region" description="Helical" evidence="1">
    <location>
        <begin position="45"/>
        <end position="70"/>
    </location>
</feature>
<sequence length="74" mass="7758">MNSKRMGTILRLLGIGWYVGICIAAGAVSGLWADDRLGLSPFLTLTGVGVGLIAAVAGMYRMLLAVLGYISEKD</sequence>
<protein>
    <recommendedName>
        <fullName evidence="3">AtpZ/AtpI family protein</fullName>
    </recommendedName>
</protein>
<gene>
    <name evidence="2" type="ORF">METZ01_LOCUS127957</name>
</gene>
<dbReference type="EMBL" id="UINC01017981">
    <property type="protein sequence ID" value="SVA75103.1"/>
    <property type="molecule type" value="Genomic_DNA"/>
</dbReference>